<accession>A0A1N7PB57</accession>
<dbReference type="SUPFAM" id="SSF56235">
    <property type="entry name" value="N-terminal nucleophile aminohydrolases (Ntn hydrolases)"/>
    <property type="match status" value="1"/>
</dbReference>
<dbReference type="AlphaFoldDB" id="A0A1N7PB57"/>
<dbReference type="PANTHER" id="PTHR43199">
    <property type="entry name" value="GLUTATHIONE HYDROLASE"/>
    <property type="match status" value="1"/>
</dbReference>
<dbReference type="RefSeq" id="WP_076449874.1">
    <property type="nucleotide sequence ID" value="NZ_FTOQ01000014.1"/>
</dbReference>
<comment type="similarity">
    <text evidence="1">Belongs to the gamma-glutamyltransferase family.</text>
</comment>
<keyword evidence="3" id="KW-0378">Hydrolase</keyword>
<dbReference type="PANTHER" id="PTHR43199:SF1">
    <property type="entry name" value="GLUTATHIONE HYDROLASE PROENZYME"/>
    <property type="match status" value="1"/>
</dbReference>
<keyword evidence="2 5" id="KW-0808">Transferase</keyword>
<dbReference type="Proteomes" id="UP000186684">
    <property type="component" value="Unassembled WGS sequence"/>
</dbReference>
<dbReference type="InterPro" id="IPR029055">
    <property type="entry name" value="Ntn_hydrolases_N"/>
</dbReference>
<proteinExistence type="inferred from homology"/>
<dbReference type="Pfam" id="PF01019">
    <property type="entry name" value="G_glu_transpept"/>
    <property type="match status" value="2"/>
</dbReference>
<organism evidence="5 6">
    <name type="scientific">Roseivivax lentus</name>
    <dbReference type="NCBI Taxonomy" id="633194"/>
    <lineage>
        <taxon>Bacteria</taxon>
        <taxon>Pseudomonadati</taxon>
        <taxon>Pseudomonadota</taxon>
        <taxon>Alphaproteobacteria</taxon>
        <taxon>Rhodobacterales</taxon>
        <taxon>Roseobacteraceae</taxon>
        <taxon>Roseivivax</taxon>
    </lineage>
</organism>
<evidence type="ECO:0000256" key="1">
    <source>
        <dbReference type="ARBA" id="ARBA00009381"/>
    </source>
</evidence>
<keyword evidence="6" id="KW-1185">Reference proteome</keyword>
<name>A0A1N7PB57_9RHOB</name>
<protein>
    <submittedName>
        <fullName evidence="5">Gamma-glutamyltransferase 1 Threonine peptidase. MEROPS family T03</fullName>
    </submittedName>
</protein>
<sequence>MSDALSRSLEITKHVVETDRGVVAAQHRQAAEAGAEVLAAGGDAVDAAVACSFVCGVLEPWMSGPAGGGGAMHWRAGTGTAHALNFGMSAPSGLRLADFPLSGEGVAADLFPWDRVVEDRNVQGARAVAVPGVVAGLDAAHARWGRMPWADLLQPAIADARRGMEVDWYAALIIASAARDLARDPDAAAQFLQDGRFPRSFSWTAQGNDRIDQSRMADSLDILARDGAAALHGGDLGAALAADVAAKGGYLSREDLEAVTPRIEAPLSVPYRAARFEVMPGLTAGPTFAHAMARLAEAPRATLDEMRPAHARALLSAYRARLTTMGHDGEVHAAPGSTTHFSVVDRQGNMVAHTQTLLSIFGARVVSPSTGFLLNNGIMWFDPVQGRANSLTPGAPCLMNICPVLGQVNGARVALGAAGGRKIVSAVVQLAAFLADHDMDLATAFATPRIDVSGADRIVADDALPGPVRDALQAVAPTSVVRRSMLPYPFAIPSGVATREGRQTGATEIMAPWADAVTEPAAL</sequence>
<keyword evidence="4" id="KW-0865">Zymogen</keyword>
<gene>
    <name evidence="5" type="ORF">SAMN05421759_11439</name>
</gene>
<reference evidence="6" key="1">
    <citation type="submission" date="2017-01" db="EMBL/GenBank/DDBJ databases">
        <authorList>
            <person name="Varghese N."/>
            <person name="Submissions S."/>
        </authorList>
    </citation>
    <scope>NUCLEOTIDE SEQUENCE [LARGE SCALE GENOMIC DNA]</scope>
    <source>
        <strain evidence="6">DSM 29430</strain>
    </source>
</reference>
<dbReference type="STRING" id="633194.SAMN05421759_11439"/>
<evidence type="ECO:0000256" key="4">
    <source>
        <dbReference type="ARBA" id="ARBA00023145"/>
    </source>
</evidence>
<dbReference type="GO" id="GO:0016787">
    <property type="term" value="F:hydrolase activity"/>
    <property type="evidence" value="ECO:0007669"/>
    <property type="project" value="UniProtKB-KW"/>
</dbReference>
<dbReference type="InterPro" id="IPR051792">
    <property type="entry name" value="GGT_bact"/>
</dbReference>
<evidence type="ECO:0000256" key="3">
    <source>
        <dbReference type="ARBA" id="ARBA00022801"/>
    </source>
</evidence>
<dbReference type="PRINTS" id="PR01210">
    <property type="entry name" value="GGTRANSPTASE"/>
</dbReference>
<dbReference type="GO" id="GO:0016740">
    <property type="term" value="F:transferase activity"/>
    <property type="evidence" value="ECO:0007669"/>
    <property type="project" value="UniProtKB-KW"/>
</dbReference>
<dbReference type="EMBL" id="FTOQ01000014">
    <property type="protein sequence ID" value="SIT07852.1"/>
    <property type="molecule type" value="Genomic_DNA"/>
</dbReference>
<evidence type="ECO:0000313" key="6">
    <source>
        <dbReference type="Proteomes" id="UP000186684"/>
    </source>
</evidence>
<evidence type="ECO:0000313" key="5">
    <source>
        <dbReference type="EMBL" id="SIT07852.1"/>
    </source>
</evidence>
<dbReference type="Gene3D" id="3.60.20.40">
    <property type="match status" value="1"/>
</dbReference>
<evidence type="ECO:0000256" key="2">
    <source>
        <dbReference type="ARBA" id="ARBA00022679"/>
    </source>
</evidence>
<dbReference type="InterPro" id="IPR043137">
    <property type="entry name" value="GGT_ssub_C"/>
</dbReference>
<dbReference type="OrthoDB" id="9781342at2"/>